<evidence type="ECO:0000259" key="1">
    <source>
        <dbReference type="Pfam" id="PF13639"/>
    </source>
</evidence>
<sequence>MCFDDSTFPLGGSTGAEALFHAECVDAWLRARTTCPMCRAAVGPAAAAASKKGATPADAAATVEALPPA</sequence>
<gene>
    <name evidence="2" type="ORF">QYE76_051288</name>
</gene>
<evidence type="ECO:0000313" key="2">
    <source>
        <dbReference type="EMBL" id="KAK1663129.1"/>
    </source>
</evidence>
<feature type="domain" description="RING-type" evidence="1">
    <location>
        <begin position="20"/>
        <end position="39"/>
    </location>
</feature>
<protein>
    <recommendedName>
        <fullName evidence="1">RING-type domain-containing protein</fullName>
    </recommendedName>
</protein>
<dbReference type="Proteomes" id="UP001231189">
    <property type="component" value="Unassembled WGS sequence"/>
</dbReference>
<comment type="caution">
    <text evidence="2">The sequence shown here is derived from an EMBL/GenBank/DDBJ whole genome shotgun (WGS) entry which is preliminary data.</text>
</comment>
<proteinExistence type="predicted"/>
<dbReference type="SUPFAM" id="SSF57850">
    <property type="entry name" value="RING/U-box"/>
    <property type="match status" value="1"/>
</dbReference>
<dbReference type="Pfam" id="PF13639">
    <property type="entry name" value="zf-RING_2"/>
    <property type="match status" value="1"/>
</dbReference>
<dbReference type="Gene3D" id="3.30.40.10">
    <property type="entry name" value="Zinc/RING finger domain, C3HC4 (zinc finger)"/>
    <property type="match status" value="1"/>
</dbReference>
<dbReference type="AlphaFoldDB" id="A0AAD8WI15"/>
<name>A0AAD8WI15_LOLMU</name>
<dbReference type="InterPro" id="IPR013083">
    <property type="entry name" value="Znf_RING/FYVE/PHD"/>
</dbReference>
<organism evidence="2 3">
    <name type="scientific">Lolium multiflorum</name>
    <name type="common">Italian ryegrass</name>
    <name type="synonym">Lolium perenne subsp. multiflorum</name>
    <dbReference type="NCBI Taxonomy" id="4521"/>
    <lineage>
        <taxon>Eukaryota</taxon>
        <taxon>Viridiplantae</taxon>
        <taxon>Streptophyta</taxon>
        <taxon>Embryophyta</taxon>
        <taxon>Tracheophyta</taxon>
        <taxon>Spermatophyta</taxon>
        <taxon>Magnoliopsida</taxon>
        <taxon>Liliopsida</taxon>
        <taxon>Poales</taxon>
        <taxon>Poaceae</taxon>
        <taxon>BOP clade</taxon>
        <taxon>Pooideae</taxon>
        <taxon>Poodae</taxon>
        <taxon>Poeae</taxon>
        <taxon>Poeae Chloroplast Group 2 (Poeae type)</taxon>
        <taxon>Loliodinae</taxon>
        <taxon>Loliinae</taxon>
        <taxon>Lolium</taxon>
    </lineage>
</organism>
<evidence type="ECO:0000313" key="3">
    <source>
        <dbReference type="Proteomes" id="UP001231189"/>
    </source>
</evidence>
<dbReference type="InterPro" id="IPR001841">
    <property type="entry name" value="Znf_RING"/>
</dbReference>
<dbReference type="EMBL" id="JAUUTY010000003">
    <property type="protein sequence ID" value="KAK1663129.1"/>
    <property type="molecule type" value="Genomic_DNA"/>
</dbReference>
<keyword evidence="3" id="KW-1185">Reference proteome</keyword>
<reference evidence="2" key="1">
    <citation type="submission" date="2023-07" db="EMBL/GenBank/DDBJ databases">
        <title>A chromosome-level genome assembly of Lolium multiflorum.</title>
        <authorList>
            <person name="Chen Y."/>
            <person name="Copetti D."/>
            <person name="Kolliker R."/>
            <person name="Studer B."/>
        </authorList>
    </citation>
    <scope>NUCLEOTIDE SEQUENCE</scope>
    <source>
        <strain evidence="2">02402/16</strain>
        <tissue evidence="2">Leaf</tissue>
    </source>
</reference>
<accession>A0AAD8WI15</accession>